<sequence length="824" mass="90987">MVHDLRMPFSDDADSASVVRLRQQMASNSNSVLERSSEKTVTGLRFSRDIAHQMIGSWCYDNVYLFDLNHEDICGICQQDISKLDVGSDQLARSGIDASGLDKALSPAETGFLFLSFDSFVTSMLSSSLSQAAAAVSFAIRQLEDEGPHPSELALEDLLPLKDLQLPPNNGKLQQMLTALYTDAGLERRRVRSILYNNRACVTASTFRQKWRQVFELRLKEVLSDTMCPHSAEDIHTELEGIRGDVRSAYRDVVIASDLNRYNLMARFNHLLLTWDKARLDCMMFALALRPLLDSHTCLASDSCSEHSFGCNIRSQARINCLRADFGDLSYRMSEFGSRLNSDLNTIRTLADEIGEHGNLVNRIRGNEHNSPSVCYMFHVCERYFELSAKLSQQLSETARCISDLLERATVRYVYGDAADYLAAMNCLMTCYELLSMSADDTTGVGCTFGRSLFPDLGSATESGQAHSLYLWHSHLPSIGSSMGSTRPEVNGLCVETMPTFPLDEAIQHVSPDGLSGDSSSEPVSSSESSVGPSSLMTDTVMRLDGSDDTNSIGTPGPHYQHQRSSNSSIVGHCNVQTIKDVNFVFDRYVASGSDDGRVFIWDRDSMDIVQILRGDSEIVNNVEGHPGLPVVAVSGIDSEIYLFSLPQGGPSAVHRRNFPLVRSQQLSAAGITGGAAMSEFVDMVYCPDPYLEELRLSGILPLTGHVDYSQLAKKIPRTFPAVSTSCIDDMGSIIGENEHMLHTGLAHMSLARRLRSTIMLGGLFGTDESSDYDTQISDDGDDRGYRDVADTQESERRRSRWLRNSYTPTDDDSVYSSDSNSSE</sequence>
<evidence type="ECO:0000256" key="2">
    <source>
        <dbReference type="ARBA" id="ARBA00022737"/>
    </source>
</evidence>
<organism evidence="5 6">
    <name type="scientific">Coemansia interrupta</name>
    <dbReference type="NCBI Taxonomy" id="1126814"/>
    <lineage>
        <taxon>Eukaryota</taxon>
        <taxon>Fungi</taxon>
        <taxon>Fungi incertae sedis</taxon>
        <taxon>Zoopagomycota</taxon>
        <taxon>Kickxellomycotina</taxon>
        <taxon>Kickxellomycetes</taxon>
        <taxon>Kickxellales</taxon>
        <taxon>Kickxellaceae</taxon>
        <taxon>Coemansia</taxon>
    </lineage>
</organism>
<name>A0A9W8LP38_9FUNG</name>
<dbReference type="AlphaFoldDB" id="A0A9W8LP38"/>
<evidence type="ECO:0000256" key="3">
    <source>
        <dbReference type="PROSITE-ProRule" id="PRU00221"/>
    </source>
</evidence>
<dbReference type="InterPro" id="IPR045151">
    <property type="entry name" value="DCAF8"/>
</dbReference>
<feature type="compositionally biased region" description="Acidic residues" evidence="4">
    <location>
        <begin position="771"/>
        <end position="782"/>
    </location>
</feature>
<evidence type="ECO:0000313" key="5">
    <source>
        <dbReference type="EMBL" id="KAJ2786819.1"/>
    </source>
</evidence>
<comment type="caution">
    <text evidence="5">The sequence shown here is derived from an EMBL/GenBank/DDBJ whole genome shotgun (WGS) entry which is preliminary data.</text>
</comment>
<keyword evidence="1 3" id="KW-0853">WD repeat</keyword>
<dbReference type="SMART" id="SM00320">
    <property type="entry name" value="WD40"/>
    <property type="match status" value="3"/>
</dbReference>
<dbReference type="Gene3D" id="2.130.10.10">
    <property type="entry name" value="YVTN repeat-like/Quinoprotein amine dehydrogenase"/>
    <property type="match status" value="1"/>
</dbReference>
<keyword evidence="2" id="KW-0677">Repeat</keyword>
<dbReference type="PANTHER" id="PTHR15574:SF40">
    <property type="entry name" value="WD AND TETRATRICOPEPTIDE REPEATS PROTEIN 1"/>
    <property type="match status" value="1"/>
</dbReference>
<dbReference type="InterPro" id="IPR001680">
    <property type="entry name" value="WD40_rpt"/>
</dbReference>
<dbReference type="GO" id="GO:0045717">
    <property type="term" value="P:negative regulation of fatty acid biosynthetic process"/>
    <property type="evidence" value="ECO:0007669"/>
    <property type="project" value="TreeGrafter"/>
</dbReference>
<feature type="compositionally biased region" description="Basic and acidic residues" evidence="4">
    <location>
        <begin position="783"/>
        <end position="797"/>
    </location>
</feature>
<protein>
    <submittedName>
        <fullName evidence="5">Uncharacterized protein</fullName>
    </submittedName>
</protein>
<evidence type="ECO:0000256" key="1">
    <source>
        <dbReference type="ARBA" id="ARBA00022574"/>
    </source>
</evidence>
<dbReference type="PROSITE" id="PS50082">
    <property type="entry name" value="WD_REPEATS_2"/>
    <property type="match status" value="1"/>
</dbReference>
<dbReference type="InterPro" id="IPR015943">
    <property type="entry name" value="WD40/YVTN_repeat-like_dom_sf"/>
</dbReference>
<dbReference type="OrthoDB" id="2414538at2759"/>
<feature type="repeat" description="WD" evidence="3">
    <location>
        <begin position="588"/>
        <end position="612"/>
    </location>
</feature>
<dbReference type="EMBL" id="JANBUM010000043">
    <property type="protein sequence ID" value="KAJ2786819.1"/>
    <property type="molecule type" value="Genomic_DNA"/>
</dbReference>
<proteinExistence type="predicted"/>
<feature type="compositionally biased region" description="Low complexity" evidence="4">
    <location>
        <begin position="516"/>
        <end position="535"/>
    </location>
</feature>
<feature type="region of interest" description="Disordered" evidence="4">
    <location>
        <begin position="771"/>
        <end position="824"/>
    </location>
</feature>
<dbReference type="GO" id="GO:0080008">
    <property type="term" value="C:Cul4-RING E3 ubiquitin ligase complex"/>
    <property type="evidence" value="ECO:0007669"/>
    <property type="project" value="TreeGrafter"/>
</dbReference>
<feature type="compositionally biased region" description="Low complexity" evidence="4">
    <location>
        <begin position="815"/>
        <end position="824"/>
    </location>
</feature>
<feature type="region of interest" description="Disordered" evidence="4">
    <location>
        <begin position="508"/>
        <end position="536"/>
    </location>
</feature>
<dbReference type="InterPro" id="IPR036322">
    <property type="entry name" value="WD40_repeat_dom_sf"/>
</dbReference>
<keyword evidence="6" id="KW-1185">Reference proteome</keyword>
<reference evidence="5" key="1">
    <citation type="submission" date="2022-07" db="EMBL/GenBank/DDBJ databases">
        <title>Phylogenomic reconstructions and comparative analyses of Kickxellomycotina fungi.</title>
        <authorList>
            <person name="Reynolds N.K."/>
            <person name="Stajich J.E."/>
            <person name="Barry K."/>
            <person name="Grigoriev I.V."/>
            <person name="Crous P."/>
            <person name="Smith M.E."/>
        </authorList>
    </citation>
    <scope>NUCLEOTIDE SEQUENCE</scope>
    <source>
        <strain evidence="5">BCRC 34489</strain>
    </source>
</reference>
<dbReference type="SUPFAM" id="SSF50978">
    <property type="entry name" value="WD40 repeat-like"/>
    <property type="match status" value="1"/>
</dbReference>
<dbReference type="Proteomes" id="UP001140172">
    <property type="component" value="Unassembled WGS sequence"/>
</dbReference>
<accession>A0A9W8LP38</accession>
<gene>
    <name evidence="5" type="ORF">GGI15_001230</name>
</gene>
<dbReference type="PANTHER" id="PTHR15574">
    <property type="entry name" value="WD REPEAT DOMAIN-CONTAINING FAMILY"/>
    <property type="match status" value="1"/>
</dbReference>
<evidence type="ECO:0000313" key="6">
    <source>
        <dbReference type="Proteomes" id="UP001140172"/>
    </source>
</evidence>
<dbReference type="GO" id="GO:0005737">
    <property type="term" value="C:cytoplasm"/>
    <property type="evidence" value="ECO:0007669"/>
    <property type="project" value="TreeGrafter"/>
</dbReference>
<evidence type="ECO:0000256" key="4">
    <source>
        <dbReference type="SAM" id="MobiDB-lite"/>
    </source>
</evidence>